<organism evidence="7 8">
    <name type="scientific">Hyphococcus lacteus</name>
    <dbReference type="NCBI Taxonomy" id="3143536"/>
    <lineage>
        <taxon>Bacteria</taxon>
        <taxon>Pseudomonadati</taxon>
        <taxon>Pseudomonadota</taxon>
        <taxon>Alphaproteobacteria</taxon>
        <taxon>Parvularculales</taxon>
        <taxon>Parvularculaceae</taxon>
        <taxon>Hyphococcus</taxon>
    </lineage>
</organism>
<accession>A0ABV3Z6D2</accession>
<dbReference type="SUPFAM" id="SSF63411">
    <property type="entry name" value="LuxS/MPP-like metallohydrolase"/>
    <property type="match status" value="2"/>
</dbReference>
<evidence type="ECO:0000256" key="1">
    <source>
        <dbReference type="ARBA" id="ARBA00001947"/>
    </source>
</evidence>
<comment type="cofactor">
    <cofactor evidence="1">
        <name>Zn(2+)</name>
        <dbReference type="ChEBI" id="CHEBI:29105"/>
    </cofactor>
</comment>
<dbReference type="RefSeq" id="WP_369314359.1">
    <property type="nucleotide sequence ID" value="NZ_JBEHZE010000001.1"/>
</dbReference>
<dbReference type="Pfam" id="PF00675">
    <property type="entry name" value="Peptidase_M16"/>
    <property type="match status" value="1"/>
</dbReference>
<comment type="similarity">
    <text evidence="2 4">Belongs to the peptidase M16 family.</text>
</comment>
<dbReference type="PROSITE" id="PS00143">
    <property type="entry name" value="INSULINASE"/>
    <property type="match status" value="1"/>
</dbReference>
<dbReference type="InterPro" id="IPR001431">
    <property type="entry name" value="Pept_M16_Zn_BS"/>
</dbReference>
<proteinExistence type="inferred from homology"/>
<evidence type="ECO:0000256" key="2">
    <source>
        <dbReference type="ARBA" id="ARBA00007261"/>
    </source>
</evidence>
<reference evidence="7 8" key="1">
    <citation type="submission" date="2024-05" db="EMBL/GenBank/DDBJ databases">
        <title>Three bacterial strains, DH-69, EH-24, and ECK-19 isolated from coastal sediments.</title>
        <authorList>
            <person name="Ye Y.-Q."/>
            <person name="Du Z.-J."/>
        </authorList>
    </citation>
    <scope>NUCLEOTIDE SEQUENCE [LARGE SCALE GENOMIC DNA]</scope>
    <source>
        <strain evidence="7 8">ECK-19</strain>
    </source>
</reference>
<dbReference type="PANTHER" id="PTHR11851:SF49">
    <property type="entry name" value="MITOCHONDRIAL-PROCESSING PEPTIDASE SUBUNIT ALPHA"/>
    <property type="match status" value="1"/>
</dbReference>
<keyword evidence="3" id="KW-0378">Hydrolase</keyword>
<dbReference type="EMBL" id="JBEHZE010000001">
    <property type="protein sequence ID" value="MEX6634374.1"/>
    <property type="molecule type" value="Genomic_DNA"/>
</dbReference>
<dbReference type="PANTHER" id="PTHR11851">
    <property type="entry name" value="METALLOPROTEASE"/>
    <property type="match status" value="1"/>
</dbReference>
<dbReference type="Pfam" id="PF05193">
    <property type="entry name" value="Peptidase_M16_C"/>
    <property type="match status" value="1"/>
</dbReference>
<gene>
    <name evidence="7" type="ORF">ABFZ84_12535</name>
</gene>
<evidence type="ECO:0000256" key="4">
    <source>
        <dbReference type="RuleBase" id="RU004447"/>
    </source>
</evidence>
<evidence type="ECO:0000256" key="3">
    <source>
        <dbReference type="ARBA" id="ARBA00023049"/>
    </source>
</evidence>
<name>A0ABV3Z6D2_9PROT</name>
<keyword evidence="8" id="KW-1185">Reference proteome</keyword>
<keyword evidence="3" id="KW-0645">Protease</keyword>
<protein>
    <submittedName>
        <fullName evidence="7">Pitrilysin family protein</fullName>
    </submittedName>
</protein>
<dbReference type="Proteomes" id="UP001560685">
    <property type="component" value="Unassembled WGS sequence"/>
</dbReference>
<evidence type="ECO:0000313" key="8">
    <source>
        <dbReference type="Proteomes" id="UP001560685"/>
    </source>
</evidence>
<dbReference type="InterPro" id="IPR050361">
    <property type="entry name" value="MPP/UQCRC_Complex"/>
</dbReference>
<keyword evidence="3" id="KW-0482">Metalloprotease</keyword>
<feature type="domain" description="Peptidase M16 N-terminal" evidence="5">
    <location>
        <begin position="13"/>
        <end position="159"/>
    </location>
</feature>
<comment type="caution">
    <text evidence="7">The sequence shown here is derived from an EMBL/GenBank/DDBJ whole genome shotgun (WGS) entry which is preliminary data.</text>
</comment>
<sequence length="414" mass="44773">MKRVQTLSNGIRVVADPMPGLQTAALGVWVHAGSIDEVDGEHGIAHLLEHMAFKGTKRRSALALAEAIESVGGYLNAATSHQRTGYYARVMKDDLALGADILSDILQSPLFDETELTKEREVVVQEIGEAFDTPDDIVFELLTEAAWDVHPLGRSILGTPESVRAQTPKSLRGFMDRCYRPQDMIIAAAGAIDESELMALAEDCFGEYTSKGEGGKRQKAEFCGGVRQDNRDIEQTHLALAFPGVSSSDEDFFATRLFADVLGGGMSSRLFQKIREERGLAYSVYAFADGFEQSGLFGAYVNAEEKHIIEAAKIIRGEMEAASQRLDESEVARARALLRSSLMMGLESPAARIESAAGQLMVYGALMSPEEILAKIDAVTMADLKRCGERALSGKHAVSIVGPGDVAGVEAVFH</sequence>
<dbReference type="InterPro" id="IPR011765">
    <property type="entry name" value="Pept_M16_N"/>
</dbReference>
<evidence type="ECO:0000259" key="6">
    <source>
        <dbReference type="Pfam" id="PF05193"/>
    </source>
</evidence>
<dbReference type="InterPro" id="IPR007863">
    <property type="entry name" value="Peptidase_M16_C"/>
</dbReference>
<dbReference type="InterPro" id="IPR011249">
    <property type="entry name" value="Metalloenz_LuxS/M16"/>
</dbReference>
<feature type="domain" description="Peptidase M16 C-terminal" evidence="6">
    <location>
        <begin position="167"/>
        <end position="338"/>
    </location>
</feature>
<dbReference type="Gene3D" id="3.30.830.10">
    <property type="entry name" value="Metalloenzyme, LuxS/M16 peptidase-like"/>
    <property type="match status" value="2"/>
</dbReference>
<evidence type="ECO:0000313" key="7">
    <source>
        <dbReference type="EMBL" id="MEX6634374.1"/>
    </source>
</evidence>
<evidence type="ECO:0000259" key="5">
    <source>
        <dbReference type="Pfam" id="PF00675"/>
    </source>
</evidence>